<sequence>MKHENGQSYDDSNSVQKEQMNSENDNSRHYNLEPNFNQEGDQSVDYSHSEQDNVPNDVPQAEQPITETPAPPPPATPILTSAPVTVHECYTGTKGEGCLEQAAPSLTSCGTSTDDYCYKLDRIKTSDNKVCARYSCVDGYTAVGYGENNAKNVTLNGNDAGSTFQSTGMMYRCKGHGCNASSKISTKLIAIFIPFIFFLI</sequence>
<dbReference type="WBParaSite" id="JU765_v2.g7534.t1">
    <property type="protein sequence ID" value="JU765_v2.g7534.t1"/>
    <property type="gene ID" value="JU765_v2.g7534"/>
</dbReference>
<dbReference type="Proteomes" id="UP000887576">
    <property type="component" value="Unplaced"/>
</dbReference>
<reference evidence="2" key="1">
    <citation type="submission" date="2022-11" db="UniProtKB">
        <authorList>
            <consortium name="WormBaseParasite"/>
        </authorList>
    </citation>
    <scope>IDENTIFICATION</scope>
</reference>
<evidence type="ECO:0000313" key="2">
    <source>
        <dbReference type="WBParaSite" id="JU765_v2.g7534.t1"/>
    </source>
</evidence>
<proteinExistence type="predicted"/>
<evidence type="ECO:0000313" key="1">
    <source>
        <dbReference type="Proteomes" id="UP000887576"/>
    </source>
</evidence>
<name>A0AC34RK74_9BILA</name>
<protein>
    <submittedName>
        <fullName evidence="2">Uncharacterized protein</fullName>
    </submittedName>
</protein>
<accession>A0AC34RK74</accession>
<organism evidence="1 2">
    <name type="scientific">Panagrolaimus sp. JU765</name>
    <dbReference type="NCBI Taxonomy" id="591449"/>
    <lineage>
        <taxon>Eukaryota</taxon>
        <taxon>Metazoa</taxon>
        <taxon>Ecdysozoa</taxon>
        <taxon>Nematoda</taxon>
        <taxon>Chromadorea</taxon>
        <taxon>Rhabditida</taxon>
        <taxon>Tylenchina</taxon>
        <taxon>Panagrolaimomorpha</taxon>
        <taxon>Panagrolaimoidea</taxon>
        <taxon>Panagrolaimidae</taxon>
        <taxon>Panagrolaimus</taxon>
    </lineage>
</organism>